<protein>
    <submittedName>
        <fullName evidence="1">Uncharacterized protein</fullName>
    </submittedName>
</protein>
<sequence length="699" mass="76223">MGCIRVDKITEYLCEPLRKCLKDEDPYVRKTAAVCVAKLHDINAQLVEDQGFLDTLKDLISDSNPMVVANAVAALSEIAESHPNSNLLDLNPQTINKLLTALNECTEWGQIFILDCLANYTPRDDRESQRPEVLKHEMKVFFVKYNDPIYVKLEKLDIMIRLASQANIAQVLAELKEYATEVDVDFVRKAVRAIGRCAIKVEQSAERCVSTLLDLIQTKVNYVVQEAIVVIKDIFRKYPNKYESVIATLCENLDSLDEPEARAAMIWIVGEYAERIDNADELLESFLEGFHDESTQVQLQLLTAIVKLFLKKPTETQELVQQVLSLATQVHTHTHTHTHTQELVQQVLSLATQDSDNPDLRDRGYIYWRLLSTDPVAAKEVVLAEKPLISEETDLIEPTLLDELICHIGTLASVYHKPPSAFVEGSRGVQHKRLPARTGSGESAESPDVGQSVGGVSDAPPAVIPSQGDLLGDLLNLDLAPPTATVPSVPPAMQMGAVDLLGGGLDSLLGGDIGGSPAMGVGLGAAPVGMPAGLGGAPAVGGGLGDLFDLGGGVGMATGAYVPSKAVAVKNNIDVFYFSCQYPISLLFVEDGKMDRQVFLATWKDIPSDSETQFQIKDCHLSADAVSNKLQGSNVFTVARRTADAQELLYLSVKLTNGIWLLAELRLQSASPNHTLSVRCRAPEVSQCVCQSFELILRN</sequence>
<organism evidence="1 2">
    <name type="scientific">Pangasius djambal</name>
    <dbReference type="NCBI Taxonomy" id="1691987"/>
    <lineage>
        <taxon>Eukaryota</taxon>
        <taxon>Metazoa</taxon>
        <taxon>Chordata</taxon>
        <taxon>Craniata</taxon>
        <taxon>Vertebrata</taxon>
        <taxon>Euteleostomi</taxon>
        <taxon>Actinopterygii</taxon>
        <taxon>Neopterygii</taxon>
        <taxon>Teleostei</taxon>
        <taxon>Ostariophysi</taxon>
        <taxon>Siluriformes</taxon>
        <taxon>Pangasiidae</taxon>
        <taxon>Pangasius</taxon>
    </lineage>
</organism>
<gene>
    <name evidence="1" type="ORF">PDJAM_G00150090</name>
</gene>
<name>A0ACC5ZH48_9TELE</name>
<accession>A0ACC5ZH48</accession>
<dbReference type="EMBL" id="CM040998">
    <property type="protein sequence ID" value="MCJ8747149.1"/>
    <property type="molecule type" value="Genomic_DNA"/>
</dbReference>
<proteinExistence type="predicted"/>
<evidence type="ECO:0000313" key="1">
    <source>
        <dbReference type="EMBL" id="MCJ8747149.1"/>
    </source>
</evidence>
<dbReference type="Proteomes" id="UP000830395">
    <property type="component" value="Chromosome 24"/>
</dbReference>
<reference evidence="1" key="1">
    <citation type="submission" date="2020-02" db="EMBL/GenBank/DDBJ databases">
        <title>Genome sequencing of the panga catfish, Pangasius djambal.</title>
        <authorList>
            <person name="Wen M."/>
            <person name="Zahm M."/>
            <person name="Roques C."/>
            <person name="Cabau C."/>
            <person name="Klopp C."/>
            <person name="Donnadieu C."/>
            <person name="Jouanno E."/>
            <person name="Avarre J.-C."/>
            <person name="Campet M."/>
            <person name="Ha T."/>
            <person name="Dugue R."/>
            <person name="Lampietro C."/>
            <person name="Louis A."/>
            <person name="Herpin A."/>
            <person name="Echchiki A."/>
            <person name="Berthelot C."/>
            <person name="Parey E."/>
            <person name="Roest-Crollius H."/>
            <person name="Braasch I."/>
            <person name="Postlethwait J.H."/>
            <person name="Bobe J."/>
            <person name="Montfort J."/>
            <person name="Bouchez O."/>
            <person name="Begum T."/>
            <person name="Schartl M."/>
            <person name="Gustiano R."/>
            <person name="Guiguen Y."/>
        </authorList>
    </citation>
    <scope>NUCLEOTIDE SEQUENCE</scope>
    <source>
        <strain evidence="1">Pdj_M5554</strain>
    </source>
</reference>
<keyword evidence="2" id="KW-1185">Reference proteome</keyword>
<comment type="caution">
    <text evidence="1">The sequence shown here is derived from an EMBL/GenBank/DDBJ whole genome shotgun (WGS) entry which is preliminary data.</text>
</comment>
<evidence type="ECO:0000313" key="2">
    <source>
        <dbReference type="Proteomes" id="UP000830395"/>
    </source>
</evidence>